<protein>
    <recommendedName>
        <fullName evidence="2">Peptidase M32 carboxypeptidase Taq metallopeptidase</fullName>
    </recommendedName>
</protein>
<sequence length="495" mass="54741">MSMHYETLEARFSKINDLNHALAMLQWDDAAVMPSGGGVARAEAVATLNGLIHDQLSTPEVAELIQATADEPLDAWQRANVLEMKRSFDTAMAVPVDLVTAYSKATSICEQTWRRLRAANDFKGVLSLLSEVVNLTRRRAQCLAEAKGLGHYDALLDTYEPGLRQTDVDPLFSSLSDFLPECIDSILARQQPVIPIDGPFTERRQANLGRLMMARLGFDFDHGRLDVSHHPFCGGVPDDTRITTRYNESNFLESLFGVLHETGHALYEQGLPSTWRNQPVGSSGGMALHESQSLFMEMQVCRSPAFIAFAAPHIRDAFGGDNESEKWSVDNLLRHVRKVGRGFIRVDADEATYPLHVILRYELEKALVAGDLDSADVPDAWDEKMRSHLGLSTTGNDADGCMQDVHWFSGAIGYFPTYTLGALAAAQLFQSATESIDDLPDSIALGEFGALVGWLRREVHSQGRLLATGPLIEKITGRPLGTEAFRVHLQDRYLD</sequence>
<dbReference type="InterPro" id="IPR001333">
    <property type="entry name" value="Peptidase_M32_Taq"/>
</dbReference>
<dbReference type="PROSITE" id="PS52034">
    <property type="entry name" value="PEPTIDASE_M32"/>
    <property type="match status" value="1"/>
</dbReference>
<name>A0A381Q5F7_9ZZZZ</name>
<gene>
    <name evidence="1" type="ORF">METZ01_LOCUS27439</name>
</gene>
<dbReference type="GO" id="GO:0004181">
    <property type="term" value="F:metallocarboxypeptidase activity"/>
    <property type="evidence" value="ECO:0007669"/>
    <property type="project" value="InterPro"/>
</dbReference>
<dbReference type="Pfam" id="PF02074">
    <property type="entry name" value="Peptidase_M32"/>
    <property type="match status" value="1"/>
</dbReference>
<reference evidence="1" key="1">
    <citation type="submission" date="2018-05" db="EMBL/GenBank/DDBJ databases">
        <authorList>
            <person name="Lanie J.A."/>
            <person name="Ng W.-L."/>
            <person name="Kazmierczak K.M."/>
            <person name="Andrzejewski T.M."/>
            <person name="Davidsen T.M."/>
            <person name="Wayne K.J."/>
            <person name="Tettelin H."/>
            <person name="Glass J.I."/>
            <person name="Rusch D."/>
            <person name="Podicherti R."/>
            <person name="Tsui H.-C.T."/>
            <person name="Winkler M.E."/>
        </authorList>
    </citation>
    <scope>NUCLEOTIDE SEQUENCE</scope>
</reference>
<evidence type="ECO:0000313" key="1">
    <source>
        <dbReference type="EMBL" id="SUZ74585.1"/>
    </source>
</evidence>
<dbReference type="Gene3D" id="1.10.1370.30">
    <property type="match status" value="1"/>
</dbReference>
<accession>A0A381Q5F7</accession>
<dbReference type="SUPFAM" id="SSF55486">
    <property type="entry name" value="Metalloproteases ('zincins'), catalytic domain"/>
    <property type="match status" value="1"/>
</dbReference>
<evidence type="ECO:0008006" key="2">
    <source>
        <dbReference type="Google" id="ProtNLM"/>
    </source>
</evidence>
<dbReference type="EMBL" id="UINC01001216">
    <property type="protein sequence ID" value="SUZ74585.1"/>
    <property type="molecule type" value="Genomic_DNA"/>
</dbReference>
<proteinExistence type="predicted"/>
<dbReference type="PANTHER" id="PTHR34217:SF1">
    <property type="entry name" value="CARBOXYPEPTIDASE 1"/>
    <property type="match status" value="1"/>
</dbReference>
<dbReference type="PRINTS" id="PR00998">
    <property type="entry name" value="CRBOXYPTASET"/>
</dbReference>
<dbReference type="CDD" id="cd06460">
    <property type="entry name" value="M32_Taq"/>
    <property type="match status" value="1"/>
</dbReference>
<dbReference type="AlphaFoldDB" id="A0A381Q5F7"/>
<organism evidence="1">
    <name type="scientific">marine metagenome</name>
    <dbReference type="NCBI Taxonomy" id="408172"/>
    <lineage>
        <taxon>unclassified sequences</taxon>
        <taxon>metagenomes</taxon>
        <taxon>ecological metagenomes</taxon>
    </lineage>
</organism>
<dbReference type="PANTHER" id="PTHR34217">
    <property type="entry name" value="METAL-DEPENDENT CARBOXYPEPTIDASE"/>
    <property type="match status" value="1"/>
</dbReference>
<dbReference type="PIRSF" id="PIRSF006615">
    <property type="entry name" value="Zn_crbxpep_Taq"/>
    <property type="match status" value="1"/>
</dbReference>
<dbReference type="GO" id="GO:0006508">
    <property type="term" value="P:proteolysis"/>
    <property type="evidence" value="ECO:0007669"/>
    <property type="project" value="InterPro"/>
</dbReference>